<reference evidence="2 3" key="1">
    <citation type="submission" date="2018-11" db="EMBL/GenBank/DDBJ databases">
        <title>Vibrio LJC006 sp. nov., isolated from seawater during the bloom of the enteromorpha.</title>
        <authorList>
            <person name="Liang J."/>
        </authorList>
    </citation>
    <scope>NUCLEOTIDE SEQUENCE [LARGE SCALE GENOMIC DNA]</scope>
    <source>
        <strain evidence="2 3">LJC006</strain>
    </source>
</reference>
<dbReference type="Pfam" id="PF13460">
    <property type="entry name" value="NAD_binding_10"/>
    <property type="match status" value="1"/>
</dbReference>
<evidence type="ECO:0000259" key="1">
    <source>
        <dbReference type="Pfam" id="PF13460"/>
    </source>
</evidence>
<dbReference type="InterPro" id="IPR036291">
    <property type="entry name" value="NAD(P)-bd_dom_sf"/>
</dbReference>
<accession>A0A3N9THR7</accession>
<dbReference type="Gene3D" id="3.40.50.720">
    <property type="entry name" value="NAD(P)-binding Rossmann-like Domain"/>
    <property type="match status" value="1"/>
</dbReference>
<dbReference type="OrthoDB" id="9803892at2"/>
<feature type="domain" description="NAD(P)-binding" evidence="1">
    <location>
        <begin position="8"/>
        <end position="192"/>
    </location>
</feature>
<sequence>MSKVFVIGATGGVGHRLCPELIHNGHKVKAMYRSDEQKETLKAIGCETVKADLMEMTAEQLTDMTKGCDIIVFSAGAAGSGLPRTSEIDGQGPVKMVEAAERNGIRRIYLVSAFPEAGRGNDPKPGFEHYMKVKKQADTYVTASDLDWVILRPGTLLHEDADGKIALGWSLNYGSVKRGNVANTLAKLIDSPQIKKQILELTDGKSTIADAVSPFLKDS</sequence>
<dbReference type="PANTHER" id="PTHR15020">
    <property type="entry name" value="FLAVIN REDUCTASE-RELATED"/>
    <property type="match status" value="1"/>
</dbReference>
<evidence type="ECO:0000313" key="3">
    <source>
        <dbReference type="Proteomes" id="UP000281112"/>
    </source>
</evidence>
<dbReference type="PANTHER" id="PTHR15020:SF50">
    <property type="entry name" value="UPF0659 PROTEIN YMR090W"/>
    <property type="match status" value="1"/>
</dbReference>
<organism evidence="2 3">
    <name type="scientific">Vibrio viridaestus</name>
    <dbReference type="NCBI Taxonomy" id="2487322"/>
    <lineage>
        <taxon>Bacteria</taxon>
        <taxon>Pseudomonadati</taxon>
        <taxon>Pseudomonadota</taxon>
        <taxon>Gammaproteobacteria</taxon>
        <taxon>Vibrionales</taxon>
        <taxon>Vibrionaceae</taxon>
        <taxon>Vibrio</taxon>
    </lineage>
</organism>
<comment type="caution">
    <text evidence="2">The sequence shown here is derived from an EMBL/GenBank/DDBJ whole genome shotgun (WGS) entry which is preliminary data.</text>
</comment>
<dbReference type="Proteomes" id="UP000281112">
    <property type="component" value="Unassembled WGS sequence"/>
</dbReference>
<dbReference type="EMBL" id="RJVQ01000003">
    <property type="protein sequence ID" value="RQW63729.1"/>
    <property type="molecule type" value="Genomic_DNA"/>
</dbReference>
<protein>
    <submittedName>
        <fullName evidence="2">SDR family oxidoreductase</fullName>
    </submittedName>
</protein>
<dbReference type="SUPFAM" id="SSF51735">
    <property type="entry name" value="NAD(P)-binding Rossmann-fold domains"/>
    <property type="match status" value="1"/>
</dbReference>
<gene>
    <name evidence="2" type="ORF">EES38_09635</name>
</gene>
<dbReference type="InterPro" id="IPR016040">
    <property type="entry name" value="NAD(P)-bd_dom"/>
</dbReference>
<evidence type="ECO:0000313" key="2">
    <source>
        <dbReference type="EMBL" id="RQW63729.1"/>
    </source>
</evidence>
<dbReference type="CDD" id="cd05243">
    <property type="entry name" value="SDR_a5"/>
    <property type="match status" value="1"/>
</dbReference>
<dbReference type="AlphaFoldDB" id="A0A3N9THR7"/>
<proteinExistence type="predicted"/>
<keyword evidence="3" id="KW-1185">Reference proteome</keyword>
<name>A0A3N9THR7_9VIBR</name>